<dbReference type="EMBL" id="JARKIK010000095">
    <property type="protein sequence ID" value="KAK8722523.1"/>
    <property type="molecule type" value="Genomic_DNA"/>
</dbReference>
<evidence type="ECO:0000256" key="1">
    <source>
        <dbReference type="PROSITE-ProRule" id="PRU00103"/>
    </source>
</evidence>
<evidence type="ECO:0000256" key="2">
    <source>
        <dbReference type="SAM" id="MobiDB-lite"/>
    </source>
</evidence>
<protein>
    <submittedName>
        <fullName evidence="3">Uncharacterized protein</fullName>
    </submittedName>
</protein>
<dbReference type="PANTHER" id="PTHR32059:SF0">
    <property type="entry name" value="RAB11-BINDING PROTEIN RELCH"/>
    <property type="match status" value="1"/>
</dbReference>
<dbReference type="SUPFAM" id="SSF48371">
    <property type="entry name" value="ARM repeat"/>
    <property type="match status" value="1"/>
</dbReference>
<organism evidence="3 4">
    <name type="scientific">Cherax quadricarinatus</name>
    <name type="common">Australian red claw crayfish</name>
    <dbReference type="NCBI Taxonomy" id="27406"/>
    <lineage>
        <taxon>Eukaryota</taxon>
        <taxon>Metazoa</taxon>
        <taxon>Ecdysozoa</taxon>
        <taxon>Arthropoda</taxon>
        <taxon>Crustacea</taxon>
        <taxon>Multicrustacea</taxon>
        <taxon>Malacostraca</taxon>
        <taxon>Eumalacostraca</taxon>
        <taxon>Eucarida</taxon>
        <taxon>Decapoda</taxon>
        <taxon>Pleocyemata</taxon>
        <taxon>Astacidea</taxon>
        <taxon>Parastacoidea</taxon>
        <taxon>Parastacidae</taxon>
        <taxon>Cherax</taxon>
    </lineage>
</organism>
<proteinExistence type="predicted"/>
<dbReference type="GO" id="GO:0005802">
    <property type="term" value="C:trans-Golgi network"/>
    <property type="evidence" value="ECO:0007669"/>
    <property type="project" value="InterPro"/>
</dbReference>
<dbReference type="AlphaFoldDB" id="A0AAW0VZE4"/>
<gene>
    <name evidence="3" type="ORF">OTU49_012251</name>
</gene>
<keyword evidence="4" id="KW-1185">Reference proteome</keyword>
<name>A0AAW0VZE4_CHEQU</name>
<accession>A0AAW0VZE4</accession>
<feature type="region of interest" description="Disordered" evidence="2">
    <location>
        <begin position="126"/>
        <end position="156"/>
    </location>
</feature>
<evidence type="ECO:0000313" key="3">
    <source>
        <dbReference type="EMBL" id="KAK8722523.1"/>
    </source>
</evidence>
<comment type="caution">
    <text evidence="3">The sequence shown here is derived from an EMBL/GenBank/DDBJ whole genome shotgun (WGS) entry which is preliminary data.</text>
</comment>
<dbReference type="Gene3D" id="1.25.10.10">
    <property type="entry name" value="Leucine-rich Repeat Variant"/>
    <property type="match status" value="2"/>
</dbReference>
<dbReference type="InterPro" id="IPR011989">
    <property type="entry name" value="ARM-like"/>
</dbReference>
<dbReference type="Proteomes" id="UP001445076">
    <property type="component" value="Unassembled WGS sequence"/>
</dbReference>
<evidence type="ECO:0000313" key="4">
    <source>
        <dbReference type="Proteomes" id="UP001445076"/>
    </source>
</evidence>
<dbReference type="GO" id="GO:0032367">
    <property type="term" value="P:intracellular cholesterol transport"/>
    <property type="evidence" value="ECO:0007669"/>
    <property type="project" value="InterPro"/>
</dbReference>
<dbReference type="PROSITE" id="PS50077">
    <property type="entry name" value="HEAT_REPEAT"/>
    <property type="match status" value="1"/>
</dbReference>
<dbReference type="InterPro" id="IPR016024">
    <property type="entry name" value="ARM-type_fold"/>
</dbReference>
<sequence length="959" mass="104612">ESPEGTSDNEDTSTGAGFIVTAAAVPLRTRTIGSSTNVEFKNSLENIKEVNNEGADHVEKNKIINAVSGYEDSSESIETLIQDIHGDACSNLSEQLSENMEKEVTLNEEVTVEPEINLYKSSMLPDVEPDAESLDDSSATQNYQPQPKDAIGHAGTLADSTSSAEVYIEQLKTEARKLLRASSKRCPPEAFEEQVLQVSLGHTIRRNSRLQEEVATLGQGSQELLDVVATSLHNIAPNVILAKREELLPLLICGVSLHKVGEERERLLHLLFNLIKRPDEEQRITILTGLVGLARVLGATKLEAELLPQCWEQLTHKYVERRLLVAQSTAALAPYTPPPLRNSLLLSMLLQLLAPGGEKETRVREAALRSLALLVTYLDDQDKLPVLVDALLNCLENPGTTADPSSPAALDASFVTARSPTSPRATDMLLSSLAIWAVEINKLNLILDPLLAKLNQMAVHFKQQQATPQASQVLGQQPIIPVIEALTKIIPFILATLINSIPTLENHHITGTSLTSLSATSALEELEIIIGSKIKAETGLSKFHQYVSKEWFKSWKELDYITQKFIPAIIEPLSYIDASNVPIIHAFIKLFSQLPICFGPYITASSITPIFMEHLSIDDSALEVVRQGNTGLTGSLVVVYIVAFLASNQGYSEKTGDLEGFLARQISILALCRAQPDALYVAVSTLLQSQRNQDSVLGALWSCVVHKSSMVRACSAGLWGIVVTSVEDAALGSRVVPALVTLATDPDIHVKASAVHPLATVITTTTNNEVLDKVWLQLETLCEDPSVMENLEFQLALARTCCLVAHTAHPRLLHQFLLPQLCRLAMDGHHGEEEAAVLGGELLEAYSALTCCHLPDHVVAHFVLPPLMQLQKTLGSATFEHMETITDLIREYNMHAQASHGLERRKSNLSLSGALPVHPGVDDMKNKVSKMFASRPSTNALQAKAQAINVSLPGFLKKK</sequence>
<dbReference type="GO" id="GO:0055037">
    <property type="term" value="C:recycling endosome"/>
    <property type="evidence" value="ECO:0007669"/>
    <property type="project" value="TreeGrafter"/>
</dbReference>
<feature type="non-terminal residue" evidence="3">
    <location>
        <position position="1"/>
    </location>
</feature>
<dbReference type="PANTHER" id="PTHR32059">
    <property type="entry name" value="RAB11-BINDING PROTEIN RELCH"/>
    <property type="match status" value="1"/>
</dbReference>
<dbReference type="InterPro" id="IPR040362">
    <property type="entry name" value="RELCH"/>
</dbReference>
<feature type="compositionally biased region" description="Polar residues" evidence="2">
    <location>
        <begin position="136"/>
        <end position="145"/>
    </location>
</feature>
<dbReference type="InterPro" id="IPR021133">
    <property type="entry name" value="HEAT_type_2"/>
</dbReference>
<feature type="repeat" description="HEAT" evidence="1">
    <location>
        <begin position="735"/>
        <end position="773"/>
    </location>
</feature>
<reference evidence="3 4" key="1">
    <citation type="journal article" date="2024" name="BMC Genomics">
        <title>Genome assembly of redclaw crayfish (Cherax quadricarinatus) provides insights into its immune adaptation and hypoxia tolerance.</title>
        <authorList>
            <person name="Liu Z."/>
            <person name="Zheng J."/>
            <person name="Li H."/>
            <person name="Fang K."/>
            <person name="Wang S."/>
            <person name="He J."/>
            <person name="Zhou D."/>
            <person name="Weng S."/>
            <person name="Chi M."/>
            <person name="Gu Z."/>
            <person name="He J."/>
            <person name="Li F."/>
            <person name="Wang M."/>
        </authorList>
    </citation>
    <scope>NUCLEOTIDE SEQUENCE [LARGE SCALE GENOMIC DNA]</scope>
    <source>
        <strain evidence="3">ZL_2023a</strain>
    </source>
</reference>